<organism evidence="1 2">
    <name type="scientific">Sulfurimonas aquatica</name>
    <dbReference type="NCBI Taxonomy" id="2672570"/>
    <lineage>
        <taxon>Bacteria</taxon>
        <taxon>Pseudomonadati</taxon>
        <taxon>Campylobacterota</taxon>
        <taxon>Epsilonproteobacteria</taxon>
        <taxon>Campylobacterales</taxon>
        <taxon>Sulfurimonadaceae</taxon>
        <taxon>Sulfurimonas</taxon>
    </lineage>
</organism>
<dbReference type="RefSeq" id="WP_207562633.1">
    <property type="nucleotide sequence ID" value="NZ_CP046072.1"/>
</dbReference>
<sequence length="263" mass="30511">MIMGFKYNTGTIINQTKEYEYRITDKHDDILKIYLGIDAQGYINEVFDYVMEKDLSLLDNEQDIKLKIKNLEKKISDIDKEVVVIKTAKVGDMTDEEVEGAFKRIAEQEGGFSGMFEYNNLCFAKYVLEMPMPKFIKYINLSTDIAKHAQSNFQALVLYYMIGIFDEHYSAKTLMIKSKNKTAEKDSFIASLNHLKTLLPDSILDYESAIDIIDMNFKNETEYDNKFKSRIKNKLKEAGFSKNKIDRHIMSILEQYIKVGSLN</sequence>
<reference evidence="1" key="1">
    <citation type="submission" date="2019-11" db="EMBL/GenBank/DDBJ databases">
        <authorList>
            <person name="Kojima H."/>
        </authorList>
    </citation>
    <scope>NUCLEOTIDE SEQUENCE</scope>
    <source>
        <strain evidence="1">H1576</strain>
    </source>
</reference>
<dbReference type="Proteomes" id="UP000671852">
    <property type="component" value="Chromosome"/>
</dbReference>
<dbReference type="KEGG" id="saqt:GJV85_04285"/>
<dbReference type="EMBL" id="CP046072">
    <property type="protein sequence ID" value="QSZ41355.1"/>
    <property type="molecule type" value="Genomic_DNA"/>
</dbReference>
<gene>
    <name evidence="1" type="ORF">GJV85_04285</name>
</gene>
<evidence type="ECO:0000313" key="2">
    <source>
        <dbReference type="Proteomes" id="UP000671852"/>
    </source>
</evidence>
<keyword evidence="2" id="KW-1185">Reference proteome</keyword>
<reference evidence="1" key="2">
    <citation type="submission" date="2021-04" db="EMBL/GenBank/DDBJ databases">
        <title>Isolation and characterization of a novel species of the genus Sulfurimonas.</title>
        <authorList>
            <person name="Fukui M."/>
        </authorList>
    </citation>
    <scope>NUCLEOTIDE SEQUENCE</scope>
    <source>
        <strain evidence="1">H1576</strain>
    </source>
</reference>
<evidence type="ECO:0000313" key="1">
    <source>
        <dbReference type="EMBL" id="QSZ41355.1"/>
    </source>
</evidence>
<accession>A0A975AZI7</accession>
<proteinExistence type="predicted"/>
<dbReference type="AlphaFoldDB" id="A0A975AZI7"/>
<name>A0A975AZI7_9BACT</name>
<protein>
    <submittedName>
        <fullName evidence="1">Uncharacterized protein</fullName>
    </submittedName>
</protein>